<feature type="domain" description="Tyr recombinase" evidence="2">
    <location>
        <begin position="1"/>
        <end position="96"/>
    </location>
</feature>
<dbReference type="PROSITE" id="PS51898">
    <property type="entry name" value="TYR_RECOMBINASE"/>
    <property type="match status" value="1"/>
</dbReference>
<dbReference type="Gene3D" id="1.10.443.10">
    <property type="entry name" value="Intergrase catalytic core"/>
    <property type="match status" value="1"/>
</dbReference>
<keyword evidence="4" id="KW-1185">Reference proteome</keyword>
<dbReference type="InterPro" id="IPR011010">
    <property type="entry name" value="DNA_brk_join_enz"/>
</dbReference>
<sequence>MDTFFYSGLPEYIFLTAFGDPLTPNIFSRRLKQYAMKGKISGIRVSPHTFRHTFAKYYILNGGDPFSLQNILGHSTMDMVRKYVQMYSEDVKIQHNKFSPLKRLNR</sequence>
<dbReference type="EMBL" id="CP069127">
    <property type="protein sequence ID" value="QRG67717.1"/>
    <property type="molecule type" value="Genomic_DNA"/>
</dbReference>
<gene>
    <name evidence="3" type="ORF">JNE38_00280</name>
</gene>
<evidence type="ECO:0000259" key="2">
    <source>
        <dbReference type="PROSITE" id="PS51898"/>
    </source>
</evidence>
<protein>
    <submittedName>
        <fullName evidence="3">Tyrosine-type recombinase/integrase</fullName>
    </submittedName>
</protein>
<dbReference type="Proteomes" id="UP000596248">
    <property type="component" value="Chromosome"/>
</dbReference>
<dbReference type="SUPFAM" id="SSF56349">
    <property type="entry name" value="DNA breaking-rejoining enzymes"/>
    <property type="match status" value="1"/>
</dbReference>
<evidence type="ECO:0000313" key="4">
    <source>
        <dbReference type="Proteomes" id="UP000596248"/>
    </source>
</evidence>
<dbReference type="InterPro" id="IPR013762">
    <property type="entry name" value="Integrase-like_cat_sf"/>
</dbReference>
<organism evidence="3 4">
    <name type="scientific">Brevibacillus choshinensis</name>
    <dbReference type="NCBI Taxonomy" id="54911"/>
    <lineage>
        <taxon>Bacteria</taxon>
        <taxon>Bacillati</taxon>
        <taxon>Bacillota</taxon>
        <taxon>Bacilli</taxon>
        <taxon>Bacillales</taxon>
        <taxon>Paenibacillaceae</taxon>
        <taxon>Brevibacillus</taxon>
    </lineage>
</organism>
<reference evidence="3 4" key="1">
    <citation type="submission" date="2021-01" db="EMBL/GenBank/DDBJ databases">
        <title>Identification of strong promoters based on the transcriptome of Brevibacillus choshinensis.</title>
        <authorList>
            <person name="Yao D."/>
            <person name="Zhang K."/>
            <person name="Wu J."/>
        </authorList>
    </citation>
    <scope>NUCLEOTIDE SEQUENCE [LARGE SCALE GENOMIC DNA]</scope>
    <source>
        <strain evidence="3 4">HPD31-SP3</strain>
    </source>
</reference>
<evidence type="ECO:0000256" key="1">
    <source>
        <dbReference type="ARBA" id="ARBA00023172"/>
    </source>
</evidence>
<evidence type="ECO:0000313" key="3">
    <source>
        <dbReference type="EMBL" id="QRG67717.1"/>
    </source>
</evidence>
<dbReference type="Pfam" id="PF00589">
    <property type="entry name" value="Phage_integrase"/>
    <property type="match status" value="1"/>
</dbReference>
<name>A0ABX7FR06_BRECH</name>
<keyword evidence="1" id="KW-0233">DNA recombination</keyword>
<proteinExistence type="predicted"/>
<accession>A0ABX7FR06</accession>
<dbReference type="RefSeq" id="WP_203354765.1">
    <property type="nucleotide sequence ID" value="NZ_CP069127.1"/>
</dbReference>
<dbReference type="InterPro" id="IPR002104">
    <property type="entry name" value="Integrase_catalytic"/>
</dbReference>